<feature type="transmembrane region" description="Helical" evidence="8">
    <location>
        <begin position="271"/>
        <end position="289"/>
    </location>
</feature>
<sequence>MSDSGANLWPIIIVAGVLTSFIVVGLINKSREGSDYLFAGRYIGRIGGGAAIASNWMSAASFLGMAGLIYLKGYFALAYVIGWTGGYVLLLVLMAGQIRRFGKYTAPDFVGERYGSSTARIISAVVSIGISLIYIIAQLKGIGMIFGWLFGLDYSRGLLLGAGAIISYVVVAGMLGVARNQQMQYFVLIVSFIVPLMYLAHSLGYFWLLPQFGYGVAIQDLAREFQVNLSAPFANGTLFQWVALCFTLMVGTAGLPHVLSRFYIVPNVRDARWSVAWGLFFIALIYWSAPAYAVFARLMEASAGMPEPSASARQMADIIVIRSAVMGQVPVWMVGILAAGATCAAFFTSAGLLITGASSFSHDIYYRVLNPHASEGSKMAVAKGATLVLAAIATLCAMKPPGMIAEITATAFALAGNTIFPAFLLGIWWGRANGNGVVAGMLTGMVLTFAEPLFGRIFPLAATIFPLTSSALCGAPIVILVIIIVSMLTPPPPEAMRQFLAREVHGRLERS</sequence>
<evidence type="ECO:0000256" key="4">
    <source>
        <dbReference type="ARBA" id="ARBA00022692"/>
    </source>
</evidence>
<protein>
    <submittedName>
        <fullName evidence="9">VC_2705 family sodium/solute symporter</fullName>
    </submittedName>
</protein>
<dbReference type="RefSeq" id="WP_214170200.1">
    <property type="nucleotide sequence ID" value="NZ_JAHCVJ010000001.1"/>
</dbReference>
<evidence type="ECO:0000256" key="2">
    <source>
        <dbReference type="ARBA" id="ARBA00006434"/>
    </source>
</evidence>
<evidence type="ECO:0000313" key="10">
    <source>
        <dbReference type="Proteomes" id="UP000811899"/>
    </source>
</evidence>
<feature type="transmembrane region" description="Helical" evidence="8">
    <location>
        <begin position="407"/>
        <end position="429"/>
    </location>
</feature>
<evidence type="ECO:0000256" key="8">
    <source>
        <dbReference type="SAM" id="Phobius"/>
    </source>
</evidence>
<feature type="transmembrane region" description="Helical" evidence="8">
    <location>
        <begin position="6"/>
        <end position="27"/>
    </location>
</feature>
<feature type="transmembrane region" description="Helical" evidence="8">
    <location>
        <begin position="332"/>
        <end position="360"/>
    </location>
</feature>
<dbReference type="AlphaFoldDB" id="A0AAW4L1Q4"/>
<dbReference type="PANTHER" id="PTHR48086:SF5">
    <property type="entry name" value="NA(+):SOLUTE SYMPORTER (SSF FAMILY)"/>
    <property type="match status" value="1"/>
</dbReference>
<reference evidence="9 10" key="1">
    <citation type="submission" date="2021-05" db="EMBL/GenBank/DDBJ databases">
        <title>The draft genome of Geobacter pelophilus DSM 12255.</title>
        <authorList>
            <person name="Xu Z."/>
            <person name="Masuda Y."/>
            <person name="Itoh H."/>
            <person name="Senoo K."/>
        </authorList>
    </citation>
    <scope>NUCLEOTIDE SEQUENCE [LARGE SCALE GENOMIC DNA]</scope>
    <source>
        <strain evidence="9 10">DSM 12255</strain>
    </source>
</reference>
<dbReference type="InterPro" id="IPR019899">
    <property type="entry name" value="Na/solute_symporter_VC_2705"/>
</dbReference>
<evidence type="ECO:0000256" key="5">
    <source>
        <dbReference type="ARBA" id="ARBA00022989"/>
    </source>
</evidence>
<dbReference type="PANTHER" id="PTHR48086">
    <property type="entry name" value="SODIUM/PROLINE SYMPORTER-RELATED"/>
    <property type="match status" value="1"/>
</dbReference>
<dbReference type="Pfam" id="PF00474">
    <property type="entry name" value="SSF"/>
    <property type="match status" value="1"/>
</dbReference>
<keyword evidence="6 8" id="KW-0472">Membrane</keyword>
<dbReference type="CDD" id="cd11480">
    <property type="entry name" value="SLC5sbd_u4"/>
    <property type="match status" value="1"/>
</dbReference>
<feature type="transmembrane region" description="Helical" evidence="8">
    <location>
        <begin position="76"/>
        <end position="96"/>
    </location>
</feature>
<evidence type="ECO:0000256" key="6">
    <source>
        <dbReference type="ARBA" id="ARBA00023136"/>
    </source>
</evidence>
<dbReference type="InterPro" id="IPR001734">
    <property type="entry name" value="Na/solute_symporter"/>
</dbReference>
<feature type="transmembrane region" description="Helical" evidence="8">
    <location>
        <begin position="436"/>
        <end position="458"/>
    </location>
</feature>
<dbReference type="Proteomes" id="UP000811899">
    <property type="component" value="Unassembled WGS sequence"/>
</dbReference>
<dbReference type="EMBL" id="JAHCVJ010000001">
    <property type="protein sequence ID" value="MBT0663462.1"/>
    <property type="molecule type" value="Genomic_DNA"/>
</dbReference>
<evidence type="ECO:0000256" key="3">
    <source>
        <dbReference type="ARBA" id="ARBA00022448"/>
    </source>
</evidence>
<organism evidence="9 10">
    <name type="scientific">Geoanaerobacter pelophilus</name>
    <dbReference type="NCBI Taxonomy" id="60036"/>
    <lineage>
        <taxon>Bacteria</taxon>
        <taxon>Pseudomonadati</taxon>
        <taxon>Thermodesulfobacteriota</taxon>
        <taxon>Desulfuromonadia</taxon>
        <taxon>Geobacterales</taxon>
        <taxon>Geobacteraceae</taxon>
        <taxon>Geoanaerobacter</taxon>
    </lineage>
</organism>
<dbReference type="InterPro" id="IPR038377">
    <property type="entry name" value="Na/Glc_symporter_sf"/>
</dbReference>
<keyword evidence="5 8" id="KW-1133">Transmembrane helix</keyword>
<dbReference type="GO" id="GO:0022857">
    <property type="term" value="F:transmembrane transporter activity"/>
    <property type="evidence" value="ECO:0007669"/>
    <property type="project" value="InterPro"/>
</dbReference>
<evidence type="ECO:0000256" key="7">
    <source>
        <dbReference type="RuleBase" id="RU362091"/>
    </source>
</evidence>
<dbReference type="InterPro" id="IPR050277">
    <property type="entry name" value="Sodium:Solute_Symporter"/>
</dbReference>
<evidence type="ECO:0000256" key="1">
    <source>
        <dbReference type="ARBA" id="ARBA00004141"/>
    </source>
</evidence>
<proteinExistence type="inferred from homology"/>
<feature type="transmembrane region" description="Helical" evidence="8">
    <location>
        <begin position="185"/>
        <end position="208"/>
    </location>
</feature>
<dbReference type="Gene3D" id="1.20.1730.10">
    <property type="entry name" value="Sodium/glucose cotransporter"/>
    <property type="match status" value="1"/>
</dbReference>
<gene>
    <name evidence="9" type="ORF">KI809_04025</name>
</gene>
<feature type="transmembrane region" description="Helical" evidence="8">
    <location>
        <begin position="157"/>
        <end position="178"/>
    </location>
</feature>
<feature type="transmembrane region" description="Helical" evidence="8">
    <location>
        <begin position="238"/>
        <end position="259"/>
    </location>
</feature>
<comment type="caution">
    <text evidence="9">The sequence shown here is derived from an EMBL/GenBank/DDBJ whole genome shotgun (WGS) entry which is preliminary data.</text>
</comment>
<evidence type="ECO:0000313" key="9">
    <source>
        <dbReference type="EMBL" id="MBT0663462.1"/>
    </source>
</evidence>
<feature type="transmembrane region" description="Helical" evidence="8">
    <location>
        <begin position="117"/>
        <end position="137"/>
    </location>
</feature>
<comment type="subcellular location">
    <subcellularLocation>
        <location evidence="1">Membrane</location>
        <topology evidence="1">Multi-pass membrane protein</topology>
    </subcellularLocation>
</comment>
<keyword evidence="10" id="KW-1185">Reference proteome</keyword>
<keyword evidence="4 8" id="KW-0812">Transmembrane</keyword>
<comment type="similarity">
    <text evidence="2 7">Belongs to the sodium:solute symporter (SSF) (TC 2.A.21) family.</text>
</comment>
<dbReference type="NCBIfam" id="TIGR03648">
    <property type="entry name" value="Na_symport_lg"/>
    <property type="match status" value="1"/>
</dbReference>
<feature type="transmembrane region" description="Helical" evidence="8">
    <location>
        <begin position="464"/>
        <end position="488"/>
    </location>
</feature>
<keyword evidence="3" id="KW-0813">Transport</keyword>
<feature type="transmembrane region" description="Helical" evidence="8">
    <location>
        <begin position="48"/>
        <end position="70"/>
    </location>
</feature>
<dbReference type="PROSITE" id="PS50283">
    <property type="entry name" value="NA_SOLUT_SYMP_3"/>
    <property type="match status" value="1"/>
</dbReference>
<accession>A0AAW4L1Q4</accession>
<dbReference type="GO" id="GO:0005886">
    <property type="term" value="C:plasma membrane"/>
    <property type="evidence" value="ECO:0007669"/>
    <property type="project" value="TreeGrafter"/>
</dbReference>
<name>A0AAW4L1Q4_9BACT</name>
<feature type="transmembrane region" description="Helical" evidence="8">
    <location>
        <begin position="380"/>
        <end position="401"/>
    </location>
</feature>